<protein>
    <submittedName>
        <fullName evidence="1">Uncharacterized protein</fullName>
    </submittedName>
</protein>
<evidence type="ECO:0000313" key="1">
    <source>
        <dbReference type="EMBL" id="GIM89700.1"/>
    </source>
</evidence>
<reference evidence="1 2" key="1">
    <citation type="submission" date="2021-03" db="EMBL/GenBank/DDBJ databases">
        <title>Whole genome shotgun sequence of Actinoplanes toevensis NBRC 105298.</title>
        <authorList>
            <person name="Komaki H."/>
            <person name="Tamura T."/>
        </authorList>
    </citation>
    <scope>NUCLEOTIDE SEQUENCE [LARGE SCALE GENOMIC DNA]</scope>
    <source>
        <strain evidence="1 2">NBRC 105298</strain>
    </source>
</reference>
<dbReference type="Proteomes" id="UP000677082">
    <property type="component" value="Unassembled WGS sequence"/>
</dbReference>
<comment type="caution">
    <text evidence="1">The sequence shown here is derived from an EMBL/GenBank/DDBJ whole genome shotgun (WGS) entry which is preliminary data.</text>
</comment>
<gene>
    <name evidence="1" type="ORF">Ato02nite_014930</name>
</gene>
<organism evidence="1 2">
    <name type="scientific">Paractinoplanes toevensis</name>
    <dbReference type="NCBI Taxonomy" id="571911"/>
    <lineage>
        <taxon>Bacteria</taxon>
        <taxon>Bacillati</taxon>
        <taxon>Actinomycetota</taxon>
        <taxon>Actinomycetes</taxon>
        <taxon>Micromonosporales</taxon>
        <taxon>Micromonosporaceae</taxon>
        <taxon>Paractinoplanes</taxon>
    </lineage>
</organism>
<dbReference type="AlphaFoldDB" id="A0A919T621"/>
<accession>A0A919T621</accession>
<name>A0A919T621_9ACTN</name>
<dbReference type="EMBL" id="BOQN01000018">
    <property type="protein sequence ID" value="GIM89700.1"/>
    <property type="molecule type" value="Genomic_DNA"/>
</dbReference>
<proteinExistence type="predicted"/>
<sequence length="93" mass="9987">MTVKLYRLMAQDAVGSTGGVAYEEVRSAVVWAESEEDALAVLAEAFERKYATREGEPGTLGEVGYFGIPANPYVVVEECVPVRGLVMAEGQDS</sequence>
<keyword evidence="2" id="KW-1185">Reference proteome</keyword>
<evidence type="ECO:0000313" key="2">
    <source>
        <dbReference type="Proteomes" id="UP000677082"/>
    </source>
</evidence>
<dbReference type="RefSeq" id="WP_213005664.1">
    <property type="nucleotide sequence ID" value="NZ_BOQN01000018.1"/>
</dbReference>